<feature type="compositionally biased region" description="Basic and acidic residues" evidence="1">
    <location>
        <begin position="11"/>
        <end position="25"/>
    </location>
</feature>
<keyword evidence="2" id="KW-0812">Transmembrane</keyword>
<feature type="region of interest" description="Disordered" evidence="1">
    <location>
        <begin position="1"/>
        <end position="48"/>
    </location>
</feature>
<feature type="transmembrane region" description="Helical" evidence="2">
    <location>
        <begin position="159"/>
        <end position="183"/>
    </location>
</feature>
<proteinExistence type="predicted"/>
<organism evidence="3 4">
    <name type="scientific">Halobium salinum</name>
    <dbReference type="NCBI Taxonomy" id="1364940"/>
    <lineage>
        <taxon>Archaea</taxon>
        <taxon>Methanobacteriati</taxon>
        <taxon>Methanobacteriota</taxon>
        <taxon>Stenosarchaea group</taxon>
        <taxon>Halobacteria</taxon>
        <taxon>Halobacteriales</taxon>
        <taxon>Haloferacaceae</taxon>
        <taxon>Halobium</taxon>
    </lineage>
</organism>
<dbReference type="EMBL" id="JBHSDS010000006">
    <property type="protein sequence ID" value="MFC4358612.1"/>
    <property type="molecule type" value="Genomic_DNA"/>
</dbReference>
<comment type="caution">
    <text evidence="3">The sequence shown here is derived from an EMBL/GenBank/DDBJ whole genome shotgun (WGS) entry which is preliminary data.</text>
</comment>
<accession>A0ABD5PCL5</accession>
<evidence type="ECO:0000256" key="2">
    <source>
        <dbReference type="SAM" id="Phobius"/>
    </source>
</evidence>
<name>A0ABD5PCL5_9EURY</name>
<dbReference type="Pfam" id="PF24363">
    <property type="entry name" value="DUF7519"/>
    <property type="match status" value="1"/>
</dbReference>
<keyword evidence="2" id="KW-1133">Transmembrane helix</keyword>
<sequence>MSGTSAVANDGDERTNGHDGDRKLAAGEGATGSADDADDTETHQRGVDRSPATFSASLSLLAGLFSVLGSGLGVLTAAAPGFAGLLVLAAGLYRGSRRAVTGGGVVLLGGVVFAGVGGGPPAGLLLGALGALLAWDYGENAITMGEQLGRAADTRRAELFHAAASLGVGVVGSGVVYGIYLGASGGQPVTALVFLLLAVVLLAGVLSE</sequence>
<evidence type="ECO:0000313" key="3">
    <source>
        <dbReference type="EMBL" id="MFC4358612.1"/>
    </source>
</evidence>
<gene>
    <name evidence="3" type="ORF">ACFO0N_11740</name>
</gene>
<feature type="transmembrane region" description="Helical" evidence="2">
    <location>
        <begin position="189"/>
        <end position="206"/>
    </location>
</feature>
<evidence type="ECO:0000256" key="1">
    <source>
        <dbReference type="SAM" id="MobiDB-lite"/>
    </source>
</evidence>
<evidence type="ECO:0008006" key="5">
    <source>
        <dbReference type="Google" id="ProtNLM"/>
    </source>
</evidence>
<protein>
    <recommendedName>
        <fullName evidence="5">MFS transporter</fullName>
    </recommendedName>
</protein>
<dbReference type="RefSeq" id="WP_267623606.1">
    <property type="nucleotide sequence ID" value="NZ_JAODIW010000008.1"/>
</dbReference>
<evidence type="ECO:0000313" key="4">
    <source>
        <dbReference type="Proteomes" id="UP001595921"/>
    </source>
</evidence>
<reference evidence="3 4" key="1">
    <citation type="journal article" date="2019" name="Int. J. Syst. Evol. Microbiol.">
        <title>The Global Catalogue of Microorganisms (GCM) 10K type strain sequencing project: providing services to taxonomists for standard genome sequencing and annotation.</title>
        <authorList>
            <consortium name="The Broad Institute Genomics Platform"/>
            <consortium name="The Broad Institute Genome Sequencing Center for Infectious Disease"/>
            <person name="Wu L."/>
            <person name="Ma J."/>
        </authorList>
    </citation>
    <scope>NUCLEOTIDE SEQUENCE [LARGE SCALE GENOMIC DNA]</scope>
    <source>
        <strain evidence="3 4">CGMCC 1.12553</strain>
    </source>
</reference>
<feature type="transmembrane region" description="Helical" evidence="2">
    <location>
        <begin position="99"/>
        <end position="116"/>
    </location>
</feature>
<feature type="transmembrane region" description="Helical" evidence="2">
    <location>
        <begin position="60"/>
        <end position="87"/>
    </location>
</feature>
<dbReference type="Proteomes" id="UP001595921">
    <property type="component" value="Unassembled WGS sequence"/>
</dbReference>
<dbReference type="AlphaFoldDB" id="A0ABD5PCL5"/>
<keyword evidence="2" id="KW-0472">Membrane</keyword>
<dbReference type="InterPro" id="IPR055941">
    <property type="entry name" value="DUF7519"/>
</dbReference>
<keyword evidence="4" id="KW-1185">Reference proteome</keyword>